<organism evidence="1 2">
    <name type="scientific">Gnathostoma spinigerum</name>
    <dbReference type="NCBI Taxonomy" id="75299"/>
    <lineage>
        <taxon>Eukaryota</taxon>
        <taxon>Metazoa</taxon>
        <taxon>Ecdysozoa</taxon>
        <taxon>Nematoda</taxon>
        <taxon>Chromadorea</taxon>
        <taxon>Rhabditida</taxon>
        <taxon>Spirurina</taxon>
        <taxon>Gnathostomatomorpha</taxon>
        <taxon>Gnathostomatoidea</taxon>
        <taxon>Gnathostomatidae</taxon>
        <taxon>Gnathostoma</taxon>
    </lineage>
</organism>
<dbReference type="EMBL" id="JBGFUD010010485">
    <property type="protein sequence ID" value="MFH4982927.1"/>
    <property type="molecule type" value="Genomic_DNA"/>
</dbReference>
<accession>A0ABD6F167</accession>
<reference evidence="1 2" key="1">
    <citation type="submission" date="2024-08" db="EMBL/GenBank/DDBJ databases">
        <title>Gnathostoma spinigerum genome.</title>
        <authorList>
            <person name="Gonzalez-Bertolin B."/>
            <person name="Monzon S."/>
            <person name="Zaballos A."/>
            <person name="Jimenez P."/>
            <person name="Dekumyoy P."/>
            <person name="Varona S."/>
            <person name="Cuesta I."/>
            <person name="Sumanam S."/>
            <person name="Adisakwattana P."/>
            <person name="Gasser R.B."/>
            <person name="Hernandez-Gonzalez A."/>
            <person name="Young N.D."/>
            <person name="Perteguer M.J."/>
        </authorList>
    </citation>
    <scope>NUCLEOTIDE SEQUENCE [LARGE SCALE GENOMIC DNA]</scope>
    <source>
        <strain evidence="1">AL3</strain>
        <tissue evidence="1">Liver</tissue>
    </source>
</reference>
<name>A0ABD6F167_9BILA</name>
<keyword evidence="2" id="KW-1185">Reference proteome</keyword>
<evidence type="ECO:0000313" key="1">
    <source>
        <dbReference type="EMBL" id="MFH4982927.1"/>
    </source>
</evidence>
<protein>
    <submittedName>
        <fullName evidence="1">Uncharacterized protein</fullName>
    </submittedName>
</protein>
<sequence>MSDDSESSDDSLLFPFSCSGRFNLSIFNTIHDESASSSSNAKLLKLGKNKVAVVQAELEGNATLQIVQAPLICRGCGFESAVDDNMIEHMIECDKVRDGLTVIEAKHDLHDYKVFSMIPRTVHKVFCEMKESVEIVYRRAIDKYYYVEANPASDVAFLLASGLYPSFERRSSDDQHFLVDVRDSDTPTDLFLSKMSNVDFKNRKTRQLGNRRSSGLEGRDFAVVLTPLEICCDPKISHYFQVALRRRQEFSVSIPLASIKKSSSLFPG</sequence>
<dbReference type="AlphaFoldDB" id="A0ABD6F167"/>
<comment type="caution">
    <text evidence="1">The sequence shown here is derived from an EMBL/GenBank/DDBJ whole genome shotgun (WGS) entry which is preliminary data.</text>
</comment>
<evidence type="ECO:0000313" key="2">
    <source>
        <dbReference type="Proteomes" id="UP001608902"/>
    </source>
</evidence>
<gene>
    <name evidence="1" type="ORF">AB6A40_009636</name>
</gene>
<dbReference type="Proteomes" id="UP001608902">
    <property type="component" value="Unassembled WGS sequence"/>
</dbReference>
<proteinExistence type="predicted"/>